<reference evidence="2 3" key="1">
    <citation type="submission" date="2019-07" db="EMBL/GenBank/DDBJ databases">
        <title>Analysis of the biochemical properties, biological activity and biotechnological potential of siderophores and biosurfactants produced by Antarctic psychrotolerant bacteria.</title>
        <authorList>
            <person name="Styczynski M."/>
            <person name="Krucon T."/>
            <person name="Decewicz P."/>
            <person name="Dziewit L."/>
        </authorList>
    </citation>
    <scope>NUCLEOTIDE SEQUENCE [LARGE SCALE GENOMIC DNA]</scope>
    <source>
        <strain evidence="2 3">ANT_H27</strain>
    </source>
</reference>
<organism evidence="2 3">
    <name type="scientific">Paeniglutamicibacter gangotriensis</name>
    <dbReference type="NCBI Taxonomy" id="254787"/>
    <lineage>
        <taxon>Bacteria</taxon>
        <taxon>Bacillati</taxon>
        <taxon>Actinomycetota</taxon>
        <taxon>Actinomycetes</taxon>
        <taxon>Micrococcales</taxon>
        <taxon>Micrococcaceae</taxon>
        <taxon>Paeniglutamicibacter</taxon>
    </lineage>
</organism>
<accession>A0A5B0E7Z8</accession>
<evidence type="ECO:0000313" key="2">
    <source>
        <dbReference type="EMBL" id="KAA0975197.1"/>
    </source>
</evidence>
<evidence type="ECO:0000256" key="1">
    <source>
        <dbReference type="SAM" id="MobiDB-lite"/>
    </source>
</evidence>
<evidence type="ECO:0000313" key="3">
    <source>
        <dbReference type="Proteomes" id="UP000323856"/>
    </source>
</evidence>
<protein>
    <submittedName>
        <fullName evidence="2">Uncharacterized protein</fullName>
    </submittedName>
</protein>
<dbReference type="AlphaFoldDB" id="A0A5B0E7Z8"/>
<dbReference type="Proteomes" id="UP000323856">
    <property type="component" value="Unassembled WGS sequence"/>
</dbReference>
<dbReference type="RefSeq" id="WP_149620269.1">
    <property type="nucleotide sequence ID" value="NZ_VOBL01000016.1"/>
</dbReference>
<sequence length="389" mass="42885">MGRPTPEVIESLMDRAAELKSALVDYATSPGFKKRLAARYGDVLKTGLSRENSLFEAIESILYDRGPGSEPLIERYLRTNKTLDDADRAIYESWRDRGIFGVFKVTEHAGDRILLHNLIDELDYETYASQGADAITGLTSGGFAMTRIVPIGNIYTLSGTTKNFGQQDAATAKSLAARLLSLDHALPFHNPQKLAAARATVAQNHRIFGELFGSHVLQGTGAQMIEAYRTFLEASRRQASAGNDEPEDDARSGLRLAPDESFPAGFAARQEVRLVHHPVKSAVFLVDYEALEYAHRTPPDDAPDPGAAVLRGYLEDDQIPCFILEDLADRHPDTVDELYQVALARPGFSWHDDGQALLRTYKPAPIHHADLPRIAMVPVSLSEAYQNLT</sequence>
<feature type="region of interest" description="Disordered" evidence="1">
    <location>
        <begin position="237"/>
        <end position="256"/>
    </location>
</feature>
<dbReference type="EMBL" id="VOBL01000016">
    <property type="protein sequence ID" value="KAA0975197.1"/>
    <property type="molecule type" value="Genomic_DNA"/>
</dbReference>
<dbReference type="OrthoDB" id="3507935at2"/>
<gene>
    <name evidence="2" type="ORF">FQ154_14445</name>
</gene>
<proteinExistence type="predicted"/>
<comment type="caution">
    <text evidence="2">The sequence shown here is derived from an EMBL/GenBank/DDBJ whole genome shotgun (WGS) entry which is preliminary data.</text>
</comment>
<name>A0A5B0E7Z8_9MICC</name>